<evidence type="ECO:0000313" key="2">
    <source>
        <dbReference type="EMBL" id="SCJ91690.1"/>
    </source>
</evidence>
<keyword evidence="2" id="KW-0326">Glycosidase</keyword>
<evidence type="ECO:0000259" key="1">
    <source>
        <dbReference type="Pfam" id="PF01471"/>
    </source>
</evidence>
<dbReference type="EMBL" id="FMHG01000006">
    <property type="protein sequence ID" value="SCJ91690.1"/>
    <property type="molecule type" value="Genomic_DNA"/>
</dbReference>
<dbReference type="Pfam" id="PF01471">
    <property type="entry name" value="PG_binding_1"/>
    <property type="match status" value="2"/>
</dbReference>
<protein>
    <submittedName>
        <fullName evidence="2">Autolytic lysozyme</fullName>
        <ecNumber evidence="2">3.2.1.17</ecNumber>
    </submittedName>
</protein>
<reference evidence="2" key="1">
    <citation type="submission" date="2015-09" db="EMBL/GenBank/DDBJ databases">
        <authorList>
            <consortium name="Pathogen Informatics"/>
        </authorList>
    </citation>
    <scope>NUCLEOTIDE SEQUENCE</scope>
    <source>
        <strain evidence="2">2789STDY5834896</strain>
    </source>
</reference>
<feature type="domain" description="Peptidoglycan binding-like" evidence="1">
    <location>
        <begin position="19"/>
        <end position="79"/>
    </location>
</feature>
<organism evidence="2">
    <name type="scientific">uncultured Anaerotruncus sp</name>
    <dbReference type="NCBI Taxonomy" id="905011"/>
    <lineage>
        <taxon>Bacteria</taxon>
        <taxon>Bacillati</taxon>
        <taxon>Bacillota</taxon>
        <taxon>Clostridia</taxon>
        <taxon>Eubacteriales</taxon>
        <taxon>Oscillospiraceae</taxon>
        <taxon>Anaerotruncus</taxon>
        <taxon>environmental samples</taxon>
    </lineage>
</organism>
<accession>A0A1C6KBN2</accession>
<keyword evidence="2" id="KW-0378">Hydrolase</keyword>
<dbReference type="EC" id="3.2.1.17" evidence="2"/>
<dbReference type="InterPro" id="IPR036366">
    <property type="entry name" value="PGBDSf"/>
</dbReference>
<sequence>MSSCVCKSYPGYVLTVGSSGSNVADVQYYLNAIKTRYAQIPAVTVDGQYGSATQNSVRTFQQIKGLGVDGKVGWATWKAFCQELCVNPVKPVAKPYPGRSYSLGSTGNPVRDIQHYLSVVATRYPIVQRESVDGTFGNSTKYSVQLFQEAFGLPADGIVGRNTWNKLVEVYNTVDPTVPDLSI</sequence>
<dbReference type="InterPro" id="IPR036365">
    <property type="entry name" value="PGBD-like_sf"/>
</dbReference>
<gene>
    <name evidence="2" type="primary">lyc_3</name>
    <name evidence="2" type="ORF">SAMEA3545359_02866</name>
</gene>
<dbReference type="AlphaFoldDB" id="A0A1C6KBN2"/>
<proteinExistence type="predicted"/>
<feature type="domain" description="Peptidoglycan binding-like" evidence="1">
    <location>
        <begin position="106"/>
        <end position="167"/>
    </location>
</feature>
<dbReference type="GO" id="GO:0003796">
    <property type="term" value="F:lysozyme activity"/>
    <property type="evidence" value="ECO:0007669"/>
    <property type="project" value="UniProtKB-EC"/>
</dbReference>
<name>A0A1C6KBN2_9FIRM</name>
<dbReference type="Gene3D" id="1.10.101.10">
    <property type="entry name" value="PGBD-like superfamily/PGBD"/>
    <property type="match status" value="2"/>
</dbReference>
<dbReference type="SUPFAM" id="SSF47090">
    <property type="entry name" value="PGBD-like"/>
    <property type="match status" value="2"/>
</dbReference>
<dbReference type="InterPro" id="IPR002477">
    <property type="entry name" value="Peptidoglycan-bd-like"/>
</dbReference>